<gene>
    <name evidence="1" type="ORF">SAMN03159343_3527</name>
</gene>
<dbReference type="RefSeq" id="WP_207798562.1">
    <property type="nucleotide sequence ID" value="NZ_FMUH01000006.1"/>
</dbReference>
<keyword evidence="2" id="KW-1185">Reference proteome</keyword>
<evidence type="ECO:0000313" key="1">
    <source>
        <dbReference type="EMBL" id="SCX56887.1"/>
    </source>
</evidence>
<dbReference type="AlphaFoldDB" id="A0A1G4YTV5"/>
<proteinExistence type="predicted"/>
<protein>
    <submittedName>
        <fullName evidence="1">Uncharacterized protein</fullName>
    </submittedName>
</protein>
<name>A0A1G4YTV5_9ACTN</name>
<organism evidence="1 2">
    <name type="scientific">Klenkia marina</name>
    <dbReference type="NCBI Taxonomy" id="1960309"/>
    <lineage>
        <taxon>Bacteria</taxon>
        <taxon>Bacillati</taxon>
        <taxon>Actinomycetota</taxon>
        <taxon>Actinomycetes</taxon>
        <taxon>Geodermatophilales</taxon>
        <taxon>Geodermatophilaceae</taxon>
        <taxon>Klenkia</taxon>
    </lineage>
</organism>
<sequence length="298" mass="30155">MTFAGFLDDAAVFPPGDAPMAVAVPAHARLVAELGDLVGPFVVPTARLDELAHVLQDDGLGDDGLGDGGLGGGRLGGGRLAVSVIAAQPDVPAAVSRVAAVAGLRLAAVEVPGVTEAAQWGRTARGARHPDPERALDGVPADVPVFVELPRTAARDDLLDALAATGTRAKLRTGGLRADLFPSAAELAGTITACAQRGVPFKCTAGLHAALPHTDPATGFAHHGFLTVLLAAHAAATGGDPEAWLREHDAERVVAGLRAADLPRARAAFTSFGTCSVTEPAGDLRALGLLPAPDRIPA</sequence>
<accession>A0A1G4YTV5</accession>
<dbReference type="Proteomes" id="UP000198981">
    <property type="component" value="Unassembled WGS sequence"/>
</dbReference>
<evidence type="ECO:0000313" key="2">
    <source>
        <dbReference type="Proteomes" id="UP000198981"/>
    </source>
</evidence>
<dbReference type="STRING" id="1960309.SAMN03159343_3527"/>
<dbReference type="EMBL" id="FMUH01000006">
    <property type="protein sequence ID" value="SCX56887.1"/>
    <property type="molecule type" value="Genomic_DNA"/>
</dbReference>
<reference evidence="2" key="1">
    <citation type="submission" date="2016-10" db="EMBL/GenBank/DDBJ databases">
        <authorList>
            <person name="Varghese N."/>
            <person name="Submissions S."/>
        </authorList>
    </citation>
    <scope>NUCLEOTIDE SEQUENCE [LARGE SCALE GENOMIC DNA]</scope>
    <source>
        <strain evidence="2">DSM 45722</strain>
    </source>
</reference>